<evidence type="ECO:0000313" key="5">
    <source>
        <dbReference type="EMBL" id="PKR78140.1"/>
    </source>
</evidence>
<dbReference type="PROSITE" id="PS51462">
    <property type="entry name" value="NUDIX"/>
    <property type="match status" value="1"/>
</dbReference>
<dbReference type="EMBL" id="PJNH01000002">
    <property type="protein sequence ID" value="PKR78140.1"/>
    <property type="molecule type" value="Genomic_DNA"/>
</dbReference>
<keyword evidence="2 3" id="KW-0378">Hydrolase</keyword>
<comment type="caution">
    <text evidence="5">The sequence shown here is derived from an EMBL/GenBank/DDBJ whole genome shotgun (WGS) entry which is preliminary data.</text>
</comment>
<dbReference type="PRINTS" id="PR00502">
    <property type="entry name" value="NUDIXFAMILY"/>
</dbReference>
<dbReference type="Proteomes" id="UP000243524">
    <property type="component" value="Unassembled WGS sequence"/>
</dbReference>
<evidence type="ECO:0000259" key="4">
    <source>
        <dbReference type="PROSITE" id="PS51462"/>
    </source>
</evidence>
<dbReference type="Gene3D" id="3.90.79.10">
    <property type="entry name" value="Nucleoside Triphosphate Pyrophosphohydrolase"/>
    <property type="match status" value="1"/>
</dbReference>
<dbReference type="SUPFAM" id="SSF55811">
    <property type="entry name" value="Nudix"/>
    <property type="match status" value="1"/>
</dbReference>
<dbReference type="OrthoDB" id="9131041at2"/>
<comment type="similarity">
    <text evidence="1 3">Belongs to the Nudix hydrolase family.</text>
</comment>
<feature type="domain" description="Nudix hydrolase" evidence="4">
    <location>
        <begin position="6"/>
        <end position="145"/>
    </location>
</feature>
<reference evidence="5 6" key="1">
    <citation type="submission" date="2017-06" db="EMBL/GenBank/DDBJ databases">
        <title>the draft geome sequence of Illustriluteabacillus marina B3227.</title>
        <authorList>
            <person name="He R.-H."/>
            <person name="Du Z.-J."/>
        </authorList>
    </citation>
    <scope>NUCLEOTIDE SEQUENCE [LARGE SCALE GENOMIC DNA]</scope>
    <source>
        <strain evidence="5 6">B3227</strain>
    </source>
</reference>
<dbReference type="RefSeq" id="WP_101331746.1">
    <property type="nucleotide sequence ID" value="NZ_PJNH01000002.1"/>
</dbReference>
<dbReference type="PROSITE" id="PS00893">
    <property type="entry name" value="NUDIX_BOX"/>
    <property type="match status" value="1"/>
</dbReference>
<evidence type="ECO:0000256" key="3">
    <source>
        <dbReference type="RuleBase" id="RU003476"/>
    </source>
</evidence>
<dbReference type="PANTHER" id="PTHR43736">
    <property type="entry name" value="ADP-RIBOSE PYROPHOSPHATASE"/>
    <property type="match status" value="1"/>
</dbReference>
<keyword evidence="6" id="KW-1185">Reference proteome</keyword>
<proteinExistence type="inferred from homology"/>
<dbReference type="NCBIfam" id="TIGR02705">
    <property type="entry name" value="nudix_YtkD"/>
    <property type="match status" value="1"/>
</dbReference>
<evidence type="ECO:0000256" key="1">
    <source>
        <dbReference type="ARBA" id="ARBA00005582"/>
    </source>
</evidence>
<evidence type="ECO:0000313" key="6">
    <source>
        <dbReference type="Proteomes" id="UP000243524"/>
    </source>
</evidence>
<dbReference type="InterPro" id="IPR020084">
    <property type="entry name" value="NUDIX_hydrolase_CS"/>
</dbReference>
<gene>
    <name evidence="5" type="primary">ytkD</name>
    <name evidence="5" type="ORF">CEY16_09510</name>
</gene>
<dbReference type="PANTHER" id="PTHR43736:SF1">
    <property type="entry name" value="DIHYDRONEOPTERIN TRIPHOSPHATE DIPHOSPHATASE"/>
    <property type="match status" value="1"/>
</dbReference>
<sequence length="156" mass="18217">MNVFKDYYDNTVKFMANEQRFSKEPKHVWVITKYKDKWLLTRHSDRGLEFPGGKVEPGENAEEAAIREVMEETGGNVSSLRFVGQYFVDGKGGQIIKNVYFAKVDQLDKQEHYFETEGPVLFDRLPRDLKKNDSFSFMMKDDVLKLSMDLINQMNT</sequence>
<name>A0A2I0QVL7_9BACI</name>
<dbReference type="InterPro" id="IPR014078">
    <property type="entry name" value="Nudix_YtkD"/>
</dbReference>
<dbReference type="InterPro" id="IPR020476">
    <property type="entry name" value="Nudix_hydrolase"/>
</dbReference>
<evidence type="ECO:0000256" key="2">
    <source>
        <dbReference type="ARBA" id="ARBA00022801"/>
    </source>
</evidence>
<dbReference type="InterPro" id="IPR015797">
    <property type="entry name" value="NUDIX_hydrolase-like_dom_sf"/>
</dbReference>
<organism evidence="5 6">
    <name type="scientific">Halalkalibacillus sediminis</name>
    <dbReference type="NCBI Taxonomy" id="2018042"/>
    <lineage>
        <taxon>Bacteria</taxon>
        <taxon>Bacillati</taxon>
        <taxon>Bacillota</taxon>
        <taxon>Bacilli</taxon>
        <taxon>Bacillales</taxon>
        <taxon>Bacillaceae</taxon>
        <taxon>Halalkalibacillus</taxon>
    </lineage>
</organism>
<dbReference type="InterPro" id="IPR000086">
    <property type="entry name" value="NUDIX_hydrolase_dom"/>
</dbReference>
<dbReference type="AlphaFoldDB" id="A0A2I0QVL7"/>
<dbReference type="CDD" id="cd04665">
    <property type="entry name" value="NUDIX_RppH"/>
    <property type="match status" value="1"/>
</dbReference>
<dbReference type="GO" id="GO:0016787">
    <property type="term" value="F:hydrolase activity"/>
    <property type="evidence" value="ECO:0007669"/>
    <property type="project" value="UniProtKB-KW"/>
</dbReference>
<accession>A0A2I0QVL7</accession>
<protein>
    <submittedName>
        <fullName evidence="5">Nucleoside triphosphatase YtkD</fullName>
    </submittedName>
</protein>
<dbReference type="Pfam" id="PF00293">
    <property type="entry name" value="NUDIX"/>
    <property type="match status" value="1"/>
</dbReference>